<reference evidence="1 2" key="1">
    <citation type="submission" date="2011-04" db="EMBL/GenBank/DDBJ databases">
        <authorList>
            <person name="Weinstock G."/>
            <person name="Sodergren E."/>
            <person name="Clifton S."/>
            <person name="Fulton L."/>
            <person name="Fulton B."/>
            <person name="Courtney L."/>
            <person name="Fronick C."/>
            <person name="Harrison M."/>
            <person name="Strong C."/>
            <person name="Farmer C."/>
            <person name="Delahaunty K."/>
            <person name="Markovic C."/>
            <person name="Hall O."/>
            <person name="Minx P."/>
            <person name="Tomlinson C."/>
            <person name="Mitreva M."/>
            <person name="Hou S."/>
            <person name="Chen J."/>
            <person name="Wollam A."/>
            <person name="Pepin K.H."/>
            <person name="Johnson M."/>
            <person name="Bhonagiri V."/>
            <person name="Zhang X."/>
            <person name="Suruliraj S."/>
            <person name="Warren W."/>
            <person name="Chinwalla A."/>
            <person name="Mardis E.R."/>
            <person name="Wilson R.K."/>
        </authorList>
    </citation>
    <scope>NUCLEOTIDE SEQUENCE [LARGE SCALE GENOMIC DNA]</scope>
    <source>
        <strain evidence="1 2">6014059</strain>
    </source>
</reference>
<evidence type="ECO:0008006" key="3">
    <source>
        <dbReference type="Google" id="ProtNLM"/>
    </source>
</evidence>
<sequence>MKILHIANFGFNKQGAHFYCTDRKISAGLIENGHFVYDFSFRDMARMGTIFKTKKLGAKWANKEVLKVVNNIEPDLVLIGHSDLMSPDVLRQIKESYPNTKIAFWYVDPLYLENKLDFVKAFSPYLDAIFCTTGGEYLQKLKQPHLSVAYMPNVGHRNVETLQQFSNSKTDKTFIFCGVVYKEPEREKFFSVHDKFHRT</sequence>
<protein>
    <recommendedName>
        <fullName evidence="3">Glycosyltransferase</fullName>
    </recommendedName>
</protein>
<evidence type="ECO:0000313" key="2">
    <source>
        <dbReference type="Proteomes" id="UP000003204"/>
    </source>
</evidence>
<dbReference type="EMBL" id="ACYS02000045">
    <property type="protein sequence ID" value="EGJ68562.1"/>
    <property type="molecule type" value="Genomic_DNA"/>
</dbReference>
<dbReference type="AlphaFoldDB" id="A0A828SQD4"/>
<name>A0A828SQD4_ACIBA</name>
<comment type="caution">
    <text evidence="1">The sequence shown here is derived from an EMBL/GenBank/DDBJ whole genome shotgun (WGS) entry which is preliminary data.</text>
</comment>
<accession>A0A828SQD4</accession>
<proteinExistence type="predicted"/>
<dbReference type="Proteomes" id="UP000003204">
    <property type="component" value="Unassembled WGS sequence"/>
</dbReference>
<organism evidence="1 2">
    <name type="scientific">Acinetobacter baumannii 6014059</name>
    <dbReference type="NCBI Taxonomy" id="525242"/>
    <lineage>
        <taxon>Bacteria</taxon>
        <taxon>Pseudomonadati</taxon>
        <taxon>Pseudomonadota</taxon>
        <taxon>Gammaproteobacteria</taxon>
        <taxon>Moraxellales</taxon>
        <taxon>Moraxellaceae</taxon>
        <taxon>Acinetobacter</taxon>
        <taxon>Acinetobacter calcoaceticus/baumannii complex</taxon>
    </lineage>
</organism>
<gene>
    <name evidence="1" type="ORF">HMPREF0022_01667</name>
</gene>
<feature type="non-terminal residue" evidence="1">
    <location>
        <position position="199"/>
    </location>
</feature>
<evidence type="ECO:0000313" key="1">
    <source>
        <dbReference type="EMBL" id="EGJ68562.1"/>
    </source>
</evidence>